<organism evidence="1 2">
    <name type="scientific">Wenjunlia tyrosinilytica</name>
    <dbReference type="NCBI Taxonomy" id="1544741"/>
    <lineage>
        <taxon>Bacteria</taxon>
        <taxon>Bacillati</taxon>
        <taxon>Actinomycetota</taxon>
        <taxon>Actinomycetes</taxon>
        <taxon>Kitasatosporales</taxon>
        <taxon>Streptomycetaceae</taxon>
        <taxon>Wenjunlia</taxon>
    </lineage>
</organism>
<gene>
    <name evidence="1" type="ORF">GCM10012280_55910</name>
</gene>
<reference evidence="1" key="1">
    <citation type="journal article" date="2014" name="Int. J. Syst. Evol. Microbiol.">
        <title>Complete genome sequence of Corynebacterium casei LMG S-19264T (=DSM 44701T), isolated from a smear-ripened cheese.</title>
        <authorList>
            <consortium name="US DOE Joint Genome Institute (JGI-PGF)"/>
            <person name="Walter F."/>
            <person name="Albersmeier A."/>
            <person name="Kalinowski J."/>
            <person name="Ruckert C."/>
        </authorList>
    </citation>
    <scope>NUCLEOTIDE SEQUENCE</scope>
    <source>
        <strain evidence="1">CGMCC 4.7201</strain>
    </source>
</reference>
<sequence length="326" mass="35922">MARFHSRNPPPVFDATGGDKFLAEARRDLVMGRWQTTRDLLRDTGQEWGLRTHRMRLLADTAAAGRAVESWQVAEPGSTDALALRGETEVARAFAAAAAAARSGSPPSPHEHSLDPETLDRVGQICWEATQANHADPVPWVSLLALARLYAGGHPRVWAWWDELRARDPYNREAHHQVLRHLSARWHGSHGATYDFARDCAAVAPAGTPLAVLAQAARVEHFRLLVRAEGTTSLVLTHHWKNEAALADLRVSVRQWLAHLVEPCAAHDVADLNLLAHGLVEGGMLAEAATAFHWLGNRATQSPWAYGGDPEAVYASWRDRLIGPRR</sequence>
<proteinExistence type="predicted"/>
<evidence type="ECO:0008006" key="3">
    <source>
        <dbReference type="Google" id="ProtNLM"/>
    </source>
</evidence>
<dbReference type="RefSeq" id="WP_189134595.1">
    <property type="nucleotide sequence ID" value="NZ_BMMS01000029.1"/>
</dbReference>
<dbReference type="AlphaFoldDB" id="A0A917ZVN5"/>
<name>A0A917ZVN5_9ACTN</name>
<dbReference type="EMBL" id="BMMS01000029">
    <property type="protein sequence ID" value="GGO96434.1"/>
    <property type="molecule type" value="Genomic_DNA"/>
</dbReference>
<evidence type="ECO:0000313" key="1">
    <source>
        <dbReference type="EMBL" id="GGO96434.1"/>
    </source>
</evidence>
<keyword evidence="2" id="KW-1185">Reference proteome</keyword>
<comment type="caution">
    <text evidence="1">The sequence shown here is derived from an EMBL/GenBank/DDBJ whole genome shotgun (WGS) entry which is preliminary data.</text>
</comment>
<accession>A0A917ZVN5</accession>
<reference evidence="1" key="2">
    <citation type="submission" date="2020-09" db="EMBL/GenBank/DDBJ databases">
        <authorList>
            <person name="Sun Q."/>
            <person name="Zhou Y."/>
        </authorList>
    </citation>
    <scope>NUCLEOTIDE SEQUENCE</scope>
    <source>
        <strain evidence="1">CGMCC 4.7201</strain>
    </source>
</reference>
<dbReference type="Proteomes" id="UP000641932">
    <property type="component" value="Unassembled WGS sequence"/>
</dbReference>
<evidence type="ECO:0000313" key="2">
    <source>
        <dbReference type="Proteomes" id="UP000641932"/>
    </source>
</evidence>
<protein>
    <recommendedName>
        <fullName evidence="3">DUF4034 domain-containing protein</fullName>
    </recommendedName>
</protein>